<feature type="domain" description="Peptidase C25 Ig-like" evidence="1">
    <location>
        <begin position="1"/>
        <end position="78"/>
    </location>
</feature>
<comment type="caution">
    <text evidence="2">The sequence shown here is derived from an EMBL/GenBank/DDBJ whole genome shotgun (WGS) entry which is preliminary data.</text>
</comment>
<dbReference type="Pfam" id="PF03785">
    <property type="entry name" value="Peptidase_C25_C"/>
    <property type="match status" value="1"/>
</dbReference>
<dbReference type="AlphaFoldDB" id="X1PSD8"/>
<sequence>MTVYHDAQIYSGLTTFDVTVFGVEDALCAFFRNDTLYGSAYTNASGFAIITIDPPLPSSGEITLTVTAYNKIPYIVSIPVQAPSGPYISFLKGIIDDTG</sequence>
<dbReference type="Gene3D" id="2.60.40.10">
    <property type="entry name" value="Immunoglobulins"/>
    <property type="match status" value="1"/>
</dbReference>
<dbReference type="EMBL" id="BARW01002634">
    <property type="protein sequence ID" value="GAI59167.1"/>
    <property type="molecule type" value="Genomic_DNA"/>
</dbReference>
<dbReference type="InterPro" id="IPR005536">
    <property type="entry name" value="Peptidase_C25_Ig-like_domain"/>
</dbReference>
<organism evidence="2">
    <name type="scientific">marine sediment metagenome</name>
    <dbReference type="NCBI Taxonomy" id="412755"/>
    <lineage>
        <taxon>unclassified sequences</taxon>
        <taxon>metagenomes</taxon>
        <taxon>ecological metagenomes</taxon>
    </lineage>
</organism>
<protein>
    <recommendedName>
        <fullName evidence="1">Peptidase C25 Ig-like domain-containing protein</fullName>
    </recommendedName>
</protein>
<gene>
    <name evidence="2" type="ORF">S12H4_07213</name>
</gene>
<dbReference type="GO" id="GO:0006508">
    <property type="term" value="P:proteolysis"/>
    <property type="evidence" value="ECO:0007669"/>
    <property type="project" value="InterPro"/>
</dbReference>
<name>X1PSD8_9ZZZZ</name>
<proteinExistence type="predicted"/>
<evidence type="ECO:0000259" key="1">
    <source>
        <dbReference type="Pfam" id="PF03785"/>
    </source>
</evidence>
<accession>X1PSD8</accession>
<evidence type="ECO:0000313" key="2">
    <source>
        <dbReference type="EMBL" id="GAI59167.1"/>
    </source>
</evidence>
<reference evidence="2" key="1">
    <citation type="journal article" date="2014" name="Front. Microbiol.">
        <title>High frequency of phylogenetically diverse reductive dehalogenase-homologous genes in deep subseafloor sedimentary metagenomes.</title>
        <authorList>
            <person name="Kawai M."/>
            <person name="Futagami T."/>
            <person name="Toyoda A."/>
            <person name="Takaki Y."/>
            <person name="Nishi S."/>
            <person name="Hori S."/>
            <person name="Arai W."/>
            <person name="Tsubouchi T."/>
            <person name="Morono Y."/>
            <person name="Uchiyama I."/>
            <person name="Ito T."/>
            <person name="Fujiyama A."/>
            <person name="Inagaki F."/>
            <person name="Takami H."/>
        </authorList>
    </citation>
    <scope>NUCLEOTIDE SEQUENCE</scope>
    <source>
        <strain evidence="2">Expedition CK06-06</strain>
    </source>
</reference>
<dbReference type="GO" id="GO:0008233">
    <property type="term" value="F:peptidase activity"/>
    <property type="evidence" value="ECO:0007669"/>
    <property type="project" value="InterPro"/>
</dbReference>
<feature type="non-terminal residue" evidence="2">
    <location>
        <position position="99"/>
    </location>
</feature>
<dbReference type="InterPro" id="IPR013783">
    <property type="entry name" value="Ig-like_fold"/>
</dbReference>